<comment type="caution">
    <text evidence="2">The sequence shown here is derived from an EMBL/GenBank/DDBJ whole genome shotgun (WGS) entry which is preliminary data.</text>
</comment>
<evidence type="ECO:0000313" key="3">
    <source>
        <dbReference type="Proteomes" id="UP001266099"/>
    </source>
</evidence>
<accession>A0ABU1T117</accession>
<feature type="transmembrane region" description="Helical" evidence="1">
    <location>
        <begin position="17"/>
        <end position="36"/>
    </location>
</feature>
<sequence>MALSKNLRRKWISHVKFTFYLLLGIGLFSTFMYFIGTNWEKPNLNPAKPAASESARQELAIDSARIAAGAKKLGLTELSTLADTWTNDLGGVWAPWPEGAPAGYKNPGLDLSAKSATVPELVAELTLFARTLADKGTAFAPPPAMIDFASKVFIQADQLARMHSLPQALPEVALPQVASLINDAQTVVELESTKQILEAHTALLPSGQEAKRKENRKHIALLGTCINLALSAGVDDERSTFTPPNTDLSQAKQLLFHSLSTLAQKNDTVPEAKSNPKNAGQLSPNAMLAVIIARFAPVFDAN</sequence>
<evidence type="ECO:0000313" key="2">
    <source>
        <dbReference type="EMBL" id="MDR6939074.1"/>
    </source>
</evidence>
<keyword evidence="1" id="KW-0812">Transmembrane</keyword>
<name>A0ABU1T117_9ACTO</name>
<keyword evidence="1" id="KW-0472">Membrane</keyword>
<evidence type="ECO:0000256" key="1">
    <source>
        <dbReference type="SAM" id="Phobius"/>
    </source>
</evidence>
<organism evidence="2 3">
    <name type="scientific">Arcanobacterium hippocoleae</name>
    <dbReference type="NCBI Taxonomy" id="149017"/>
    <lineage>
        <taxon>Bacteria</taxon>
        <taxon>Bacillati</taxon>
        <taxon>Actinomycetota</taxon>
        <taxon>Actinomycetes</taxon>
        <taxon>Actinomycetales</taxon>
        <taxon>Actinomycetaceae</taxon>
        <taxon>Arcanobacterium</taxon>
    </lineage>
</organism>
<reference evidence="2 3" key="1">
    <citation type="submission" date="2023-07" db="EMBL/GenBank/DDBJ databases">
        <title>Sequencing the genomes of 1000 actinobacteria strains.</title>
        <authorList>
            <person name="Klenk H.-P."/>
        </authorList>
    </citation>
    <scope>NUCLEOTIDE SEQUENCE [LARGE SCALE GENOMIC DNA]</scope>
    <source>
        <strain evidence="2 3">DSM 15539</strain>
    </source>
</reference>
<gene>
    <name evidence="2" type="ORF">J2S36_000617</name>
</gene>
<dbReference type="Proteomes" id="UP001266099">
    <property type="component" value="Unassembled WGS sequence"/>
</dbReference>
<dbReference type="RefSeq" id="WP_309955404.1">
    <property type="nucleotide sequence ID" value="NZ_JAVDUJ010000001.1"/>
</dbReference>
<keyword evidence="3" id="KW-1185">Reference proteome</keyword>
<protein>
    <submittedName>
        <fullName evidence="2">Uncharacterized protein</fullName>
    </submittedName>
</protein>
<dbReference type="EMBL" id="JAVDUJ010000001">
    <property type="protein sequence ID" value="MDR6939074.1"/>
    <property type="molecule type" value="Genomic_DNA"/>
</dbReference>
<keyword evidence="1" id="KW-1133">Transmembrane helix</keyword>
<proteinExistence type="predicted"/>